<feature type="region of interest" description="Disordered" evidence="4">
    <location>
        <begin position="488"/>
        <end position="517"/>
    </location>
</feature>
<dbReference type="InterPro" id="IPR012890">
    <property type="entry name" value="GCFC2-like"/>
</dbReference>
<dbReference type="WBParaSite" id="TCLT_0000451001-mRNA-1">
    <property type="protein sequence ID" value="TCLT_0000451001-mRNA-1"/>
    <property type="gene ID" value="TCLT_0000451001"/>
</dbReference>
<organism evidence="8">
    <name type="scientific">Thelazia callipaeda</name>
    <name type="common">Oriental eyeworm</name>
    <name type="synonym">Parasitic nematode</name>
    <dbReference type="NCBI Taxonomy" id="103827"/>
    <lineage>
        <taxon>Eukaryota</taxon>
        <taxon>Metazoa</taxon>
        <taxon>Ecdysozoa</taxon>
        <taxon>Nematoda</taxon>
        <taxon>Chromadorea</taxon>
        <taxon>Rhabditida</taxon>
        <taxon>Spirurina</taxon>
        <taxon>Spiruromorpha</taxon>
        <taxon>Thelazioidea</taxon>
        <taxon>Thelaziidae</taxon>
        <taxon>Thelazia</taxon>
    </lineage>
</organism>
<protein>
    <submittedName>
        <fullName evidence="8">GCFC domain-containing protein</fullName>
    </submittedName>
</protein>
<dbReference type="PANTHER" id="PTHR12214">
    <property type="entry name" value="GC-RICH SEQUENCE DNA-BINDING FACTOR"/>
    <property type="match status" value="1"/>
</dbReference>
<sequence>MFRRVKSRNNLRHRLSSNIDDKEDESITCGSSGSVRMLSIGASTAAIKQISVDRAIQQQKQQQAEKVNNAEGTQKPQAGVVTDEHHLLSFDNFEGDDISDFKIKRRGTKKRLEKLTKRAKLLQDLSDVVMEKNESVVCGVHIKHECAEDESSSKITPGFGVDCAEEKKEPKEERTCVKQEQVSVTHNKFPSSFQGEIPDAKAVYEARKKRERMRLIGSNGEIPLDDVQRLKDKSVARSRLIREDENDVSDEDSEVNRFYSLKSIAAEEDQRRRDEQMDFLAHEGEDNEGDHEHSDEEVTRWEREQMKKGVSSHKVEMLERERAKMEAVMKAIKSGMELTSESREQLPMEMDIDFSNSETLSVPYLERIPEETGTVSLDEILMQLKKRITDGKESVNFRESECEKVSKQIQENEEIIQKLEMEEPRINERFQIYQDIRAYARDLLECLSEKVDEVKNVEKQMAEILDNRARRLRNRRRNDVHDMYDECSAIGGRPCQPRGNEMSQRASEREARRSRRRRLRENTLEGIAHEEGLSTDDEETQSEIVAREQSINEIRALANVVFVDALDDFCRIDQILSRFVDWLSCDEDNFTNAYIHLCIPKLISLFIRLELIDWEPLESDKRPVSSMRWYENLIKCAAESHNINTEHPIIVSLIPLCIEKVILWKITGATYVEQCLLSVDGVHLVRERWDPLSQKQCKNLSFLLNQLIDECPTLVPTSRSVQKLLHTICLRAQEAIDDDLFVPIYSRQSIENPATGCKAFLDRQTWSAIKGSTDPAFYDLLVSNMFCTFTINRQIELQLIRCLNCFSTILSDEKMRELILDGVINRTMPALQCATISDQSMIRKCRAIIKLIPPSWSESTDCVALRNFKDLLGKVAEEHKYNKEFAKEVKKFVNVNKNL</sequence>
<dbReference type="OrthoDB" id="429427at2759"/>
<reference evidence="8" key="1">
    <citation type="submission" date="2017-02" db="UniProtKB">
        <authorList>
            <consortium name="WormBaseParasite"/>
        </authorList>
    </citation>
    <scope>IDENTIFICATION</scope>
</reference>
<keyword evidence="3" id="KW-0539">Nucleus</keyword>
<evidence type="ECO:0000313" key="8">
    <source>
        <dbReference type="WBParaSite" id="TCLT_0000451001-mRNA-1"/>
    </source>
</evidence>
<dbReference type="PANTHER" id="PTHR12214:SF0">
    <property type="entry name" value="LD29489P"/>
    <property type="match status" value="1"/>
</dbReference>
<comment type="similarity">
    <text evidence="2">Belongs to the GCF family.</text>
</comment>
<dbReference type="InterPro" id="IPR022783">
    <property type="entry name" value="GCFC_dom"/>
</dbReference>
<evidence type="ECO:0000256" key="3">
    <source>
        <dbReference type="ARBA" id="ARBA00023242"/>
    </source>
</evidence>
<evidence type="ECO:0000256" key="4">
    <source>
        <dbReference type="SAM" id="MobiDB-lite"/>
    </source>
</evidence>
<reference evidence="6 7" key="2">
    <citation type="submission" date="2018-11" db="EMBL/GenBank/DDBJ databases">
        <authorList>
            <consortium name="Pathogen Informatics"/>
        </authorList>
    </citation>
    <scope>NUCLEOTIDE SEQUENCE [LARGE SCALE GENOMIC DNA]</scope>
</reference>
<dbReference type="Proteomes" id="UP000276776">
    <property type="component" value="Unassembled WGS sequence"/>
</dbReference>
<keyword evidence="7" id="KW-1185">Reference proteome</keyword>
<dbReference type="OMA" id="NDEMVEQ"/>
<feature type="domain" description="GCF C-terminal" evidence="5">
    <location>
        <begin position="572"/>
        <end position="637"/>
    </location>
</feature>
<accession>A0A0N5CW04</accession>
<dbReference type="GO" id="GO:0000398">
    <property type="term" value="P:mRNA splicing, via spliceosome"/>
    <property type="evidence" value="ECO:0007669"/>
    <property type="project" value="InterPro"/>
</dbReference>
<proteinExistence type="inferred from homology"/>
<evidence type="ECO:0000313" key="7">
    <source>
        <dbReference type="Proteomes" id="UP000276776"/>
    </source>
</evidence>
<dbReference type="AlphaFoldDB" id="A0A0N5CW04"/>
<dbReference type="GO" id="GO:0005634">
    <property type="term" value="C:nucleus"/>
    <property type="evidence" value="ECO:0007669"/>
    <property type="project" value="UniProtKB-SubCell"/>
</dbReference>
<gene>
    <name evidence="6" type="ORF">TCLT_LOCUS4499</name>
</gene>
<evidence type="ECO:0000256" key="2">
    <source>
        <dbReference type="ARBA" id="ARBA00010801"/>
    </source>
</evidence>
<comment type="subcellular location">
    <subcellularLocation>
        <location evidence="1">Nucleus</location>
    </subcellularLocation>
</comment>
<evidence type="ECO:0000313" key="6">
    <source>
        <dbReference type="EMBL" id="VDN01620.1"/>
    </source>
</evidence>
<dbReference type="EMBL" id="UYYF01004291">
    <property type="protein sequence ID" value="VDN01620.1"/>
    <property type="molecule type" value="Genomic_DNA"/>
</dbReference>
<evidence type="ECO:0000259" key="5">
    <source>
        <dbReference type="Pfam" id="PF07842"/>
    </source>
</evidence>
<name>A0A0N5CW04_THECL</name>
<dbReference type="GO" id="GO:0003677">
    <property type="term" value="F:DNA binding"/>
    <property type="evidence" value="ECO:0007669"/>
    <property type="project" value="InterPro"/>
</dbReference>
<evidence type="ECO:0000256" key="1">
    <source>
        <dbReference type="ARBA" id="ARBA00004123"/>
    </source>
</evidence>
<dbReference type="Pfam" id="PF07842">
    <property type="entry name" value="GCFC"/>
    <property type="match status" value="1"/>
</dbReference>
<dbReference type="STRING" id="103827.A0A0N5CW04"/>